<dbReference type="SUPFAM" id="SSF82689">
    <property type="entry name" value="Mechanosensitive channel protein MscS (YggB), C-terminal domain"/>
    <property type="match status" value="1"/>
</dbReference>
<feature type="transmembrane region" description="Helical" evidence="8">
    <location>
        <begin position="181"/>
        <end position="214"/>
    </location>
</feature>
<feature type="domain" description="Moderate conductance mechanosensitive channel YbiO-like transmembrane helix 1" evidence="13">
    <location>
        <begin position="376"/>
        <end position="454"/>
    </location>
</feature>
<feature type="transmembrane region" description="Helical" evidence="8">
    <location>
        <begin position="382"/>
        <end position="404"/>
    </location>
</feature>
<dbReference type="InterPro" id="IPR057485">
    <property type="entry name" value="YbiO-like_TM1"/>
</dbReference>
<evidence type="ECO:0000256" key="2">
    <source>
        <dbReference type="ARBA" id="ARBA00008017"/>
    </source>
</evidence>
<dbReference type="PANTHER" id="PTHR30460">
    <property type="entry name" value="MODERATE CONDUCTANCE MECHANOSENSITIVE CHANNEL YBIO"/>
    <property type="match status" value="1"/>
</dbReference>
<evidence type="ECO:0000259" key="11">
    <source>
        <dbReference type="Pfam" id="PF21082"/>
    </source>
</evidence>
<keyword evidence="15" id="KW-1185">Reference proteome</keyword>
<dbReference type="RefSeq" id="WP_379903224.1">
    <property type="nucleotide sequence ID" value="NZ_JBHRTR010000031.1"/>
</dbReference>
<dbReference type="InterPro" id="IPR049142">
    <property type="entry name" value="MS_channel_1st"/>
</dbReference>
<organism evidence="14 15">
    <name type="scientific">Marinibaculum pumilum</name>
    <dbReference type="NCBI Taxonomy" id="1766165"/>
    <lineage>
        <taxon>Bacteria</taxon>
        <taxon>Pseudomonadati</taxon>
        <taxon>Pseudomonadota</taxon>
        <taxon>Alphaproteobacteria</taxon>
        <taxon>Rhodospirillales</taxon>
        <taxon>Rhodospirillaceae</taxon>
        <taxon>Marinibaculum</taxon>
    </lineage>
</organism>
<dbReference type="Gene3D" id="3.30.70.100">
    <property type="match status" value="1"/>
</dbReference>
<evidence type="ECO:0000256" key="1">
    <source>
        <dbReference type="ARBA" id="ARBA00004651"/>
    </source>
</evidence>
<gene>
    <name evidence="14" type="ORF">ACFOGJ_18400</name>
</gene>
<sequence length="783" mass="83026">MFRLLLPCLALFLLLLQPLTGHAQPETAAPAAADRTGASALPLTPQEAKALSQLLADQATLDQLRGKLEALAGAADQAAGAASAAAAPPQPKAQPGLAKQIAEVTQQAAESAAALADRIVGELGGLTEWRLRQNIDWDLLTGAVLELLAVIVAAYAVLLMLRLPARQLMRGLNRRAEQGGVLVSLIMLAGAALTEGMVVAAAWAGGYLAAVAMIASGEGMEIEQSLFLNAFLIVGLVRTVIHAIFSPRRAAMRIPPMSDRYAAYWSAWLGGLASLLGYGFLFLVPIATTHLGGVTGRSLQVLIAIIALVTALAVILSKRKALHEHLQRRHGGGDFFGHLMLFVGRFWHLAAIAYVVALFVIWLSRPDGAMSFIMSATGRTAAAILIGILVVSAISRAIAGGVRLPESLRERLPLLEPRLNAFIPNLLRIVRLIVFVVVILALVEAWEAADISGWLASELGQEIAGAVISSAVVLLIAWLLWVGLSSWVEFRLNPNVGKAPSAREITLLKLLRNAGTIAIAVIGVMLALSELGVDIGPLLAGAGVVGLAIGFGAQKLVQDVITGVFIQFENAINEGDVITVGSTTGTVERLSVRSVGIRDLNGVYHIVPFSAVDRVSNYMRRFAYHVANIGVAYREDIAEVKEAMHEAYDMLKETDHGANILEPLEMHGITEFGDSAITVRARIKTLPGNQWAVGRAYNECIKTVFDRRGIEIPFPHQTIYWGEDKSGRAPPLRVVNETPAGGAASDPALPAPDGGSTPEAGSAGRQSDPGLPGAEEAEGSRQD</sequence>
<keyword evidence="9" id="KW-0732">Signal</keyword>
<reference evidence="15" key="1">
    <citation type="journal article" date="2019" name="Int. J. Syst. Evol. Microbiol.">
        <title>The Global Catalogue of Microorganisms (GCM) 10K type strain sequencing project: providing services to taxonomists for standard genome sequencing and annotation.</title>
        <authorList>
            <consortium name="The Broad Institute Genomics Platform"/>
            <consortium name="The Broad Institute Genome Sequencing Center for Infectious Disease"/>
            <person name="Wu L."/>
            <person name="Ma J."/>
        </authorList>
    </citation>
    <scope>NUCLEOTIDE SEQUENCE [LARGE SCALE GENOMIC DNA]</scope>
    <source>
        <strain evidence="15">KCTC 42964</strain>
    </source>
</reference>
<evidence type="ECO:0000256" key="9">
    <source>
        <dbReference type="SAM" id="SignalP"/>
    </source>
</evidence>
<protein>
    <submittedName>
        <fullName evidence="14">Mechanosensitive ion channel domain-containing protein</fullName>
    </submittedName>
</protein>
<keyword evidence="4 8" id="KW-0812">Transmembrane</keyword>
<feature type="transmembrane region" description="Helical" evidence="8">
    <location>
        <begin position="139"/>
        <end position="161"/>
    </location>
</feature>
<dbReference type="EMBL" id="JBHRTR010000031">
    <property type="protein sequence ID" value="MFC3229224.1"/>
    <property type="molecule type" value="Genomic_DNA"/>
</dbReference>
<dbReference type="Pfam" id="PF21082">
    <property type="entry name" value="MS_channel_3rd"/>
    <property type="match status" value="1"/>
</dbReference>
<dbReference type="InterPro" id="IPR011066">
    <property type="entry name" value="MscS_channel_C_sf"/>
</dbReference>
<keyword evidence="3" id="KW-1003">Cell membrane</keyword>
<evidence type="ECO:0000256" key="8">
    <source>
        <dbReference type="SAM" id="Phobius"/>
    </source>
</evidence>
<dbReference type="InterPro" id="IPR010920">
    <property type="entry name" value="LSM_dom_sf"/>
</dbReference>
<evidence type="ECO:0000256" key="6">
    <source>
        <dbReference type="ARBA" id="ARBA00023136"/>
    </source>
</evidence>
<evidence type="ECO:0000256" key="7">
    <source>
        <dbReference type="SAM" id="MobiDB-lite"/>
    </source>
</evidence>
<feature type="transmembrane region" description="Helical" evidence="8">
    <location>
        <begin position="338"/>
        <end position="362"/>
    </location>
</feature>
<feature type="transmembrane region" description="Helical" evidence="8">
    <location>
        <begin position="463"/>
        <end position="490"/>
    </location>
</feature>
<dbReference type="InterPro" id="IPR011014">
    <property type="entry name" value="MscS_channel_TM-2"/>
</dbReference>
<dbReference type="Pfam" id="PF21088">
    <property type="entry name" value="MS_channel_1st"/>
    <property type="match status" value="1"/>
</dbReference>
<dbReference type="Pfam" id="PF00924">
    <property type="entry name" value="MS_channel_2nd"/>
    <property type="match status" value="1"/>
</dbReference>
<feature type="transmembrane region" description="Helical" evidence="8">
    <location>
        <begin position="299"/>
        <end position="317"/>
    </location>
</feature>
<comment type="subcellular location">
    <subcellularLocation>
        <location evidence="1">Cell membrane</location>
        <topology evidence="1">Multi-pass membrane protein</topology>
    </subcellularLocation>
</comment>
<dbReference type="Gene3D" id="1.10.287.1260">
    <property type="match status" value="1"/>
</dbReference>
<feature type="domain" description="Mechanosensitive ion channel MscS C-terminal" evidence="11">
    <location>
        <begin position="626"/>
        <end position="712"/>
    </location>
</feature>
<feature type="transmembrane region" description="Helical" evidence="8">
    <location>
        <begin position="510"/>
        <end position="529"/>
    </location>
</feature>
<feature type="transmembrane region" description="Helical" evidence="8">
    <location>
        <begin position="535"/>
        <end position="553"/>
    </location>
</feature>
<dbReference type="InterPro" id="IPR045276">
    <property type="entry name" value="YbiO_bact"/>
</dbReference>
<dbReference type="InterPro" id="IPR023408">
    <property type="entry name" value="MscS_beta-dom_sf"/>
</dbReference>
<feature type="domain" description="Mechanosensitive ion channel MscS" evidence="10">
    <location>
        <begin position="556"/>
        <end position="618"/>
    </location>
</feature>
<evidence type="ECO:0000256" key="4">
    <source>
        <dbReference type="ARBA" id="ARBA00022692"/>
    </source>
</evidence>
<keyword evidence="6 8" id="KW-0472">Membrane</keyword>
<dbReference type="Gene3D" id="2.30.30.60">
    <property type="match status" value="1"/>
</dbReference>
<feature type="transmembrane region" description="Helical" evidence="8">
    <location>
        <begin position="226"/>
        <end position="245"/>
    </location>
</feature>
<dbReference type="Pfam" id="PF25392">
    <property type="entry name" value="MS_channel_TM1"/>
    <property type="match status" value="1"/>
</dbReference>
<dbReference type="InterPro" id="IPR006685">
    <property type="entry name" value="MscS_channel_2nd"/>
</dbReference>
<evidence type="ECO:0000313" key="14">
    <source>
        <dbReference type="EMBL" id="MFC3229224.1"/>
    </source>
</evidence>
<evidence type="ECO:0000259" key="12">
    <source>
        <dbReference type="Pfam" id="PF21088"/>
    </source>
</evidence>
<accession>A0ABV7L463</accession>
<evidence type="ECO:0000256" key="5">
    <source>
        <dbReference type="ARBA" id="ARBA00022989"/>
    </source>
</evidence>
<evidence type="ECO:0000256" key="3">
    <source>
        <dbReference type="ARBA" id="ARBA00022475"/>
    </source>
</evidence>
<evidence type="ECO:0000259" key="10">
    <source>
        <dbReference type="Pfam" id="PF00924"/>
    </source>
</evidence>
<proteinExistence type="inferred from homology"/>
<keyword evidence="5 8" id="KW-1133">Transmembrane helix</keyword>
<feature type="transmembrane region" description="Helical" evidence="8">
    <location>
        <begin position="425"/>
        <end position="443"/>
    </location>
</feature>
<dbReference type="InterPro" id="IPR049278">
    <property type="entry name" value="MS_channel_C"/>
</dbReference>
<feature type="transmembrane region" description="Helical" evidence="8">
    <location>
        <begin position="265"/>
        <end position="287"/>
    </location>
</feature>
<evidence type="ECO:0000313" key="15">
    <source>
        <dbReference type="Proteomes" id="UP001595528"/>
    </source>
</evidence>
<name>A0ABV7L463_9PROT</name>
<feature type="chain" id="PRO_5046516348" evidence="9">
    <location>
        <begin position="24"/>
        <end position="783"/>
    </location>
</feature>
<dbReference type="SUPFAM" id="SSF82861">
    <property type="entry name" value="Mechanosensitive channel protein MscS (YggB), transmembrane region"/>
    <property type="match status" value="1"/>
</dbReference>
<dbReference type="SUPFAM" id="SSF50182">
    <property type="entry name" value="Sm-like ribonucleoproteins"/>
    <property type="match status" value="1"/>
</dbReference>
<feature type="signal peptide" evidence="9">
    <location>
        <begin position="1"/>
        <end position="23"/>
    </location>
</feature>
<dbReference type="Proteomes" id="UP001595528">
    <property type="component" value="Unassembled WGS sequence"/>
</dbReference>
<comment type="similarity">
    <text evidence="2">Belongs to the MscS (TC 1.A.23) family.</text>
</comment>
<feature type="region of interest" description="Disordered" evidence="7">
    <location>
        <begin position="730"/>
        <end position="783"/>
    </location>
</feature>
<evidence type="ECO:0000259" key="13">
    <source>
        <dbReference type="Pfam" id="PF25392"/>
    </source>
</evidence>
<feature type="domain" description="Mechanosensitive ion channel transmembrane helices 2/3" evidence="12">
    <location>
        <begin position="517"/>
        <end position="554"/>
    </location>
</feature>
<dbReference type="PANTHER" id="PTHR30460:SF0">
    <property type="entry name" value="MODERATE CONDUCTANCE MECHANOSENSITIVE CHANNEL YBIO"/>
    <property type="match status" value="1"/>
</dbReference>
<comment type="caution">
    <text evidence="14">The sequence shown here is derived from an EMBL/GenBank/DDBJ whole genome shotgun (WGS) entry which is preliminary data.</text>
</comment>